<evidence type="ECO:0000259" key="6">
    <source>
        <dbReference type="PROSITE" id="PS50045"/>
    </source>
</evidence>
<gene>
    <name evidence="8" type="ORF">DPCES_0664</name>
</gene>
<dbReference type="Gene3D" id="3.40.50.300">
    <property type="entry name" value="P-loop containing nucleotide triphosphate hydrolases"/>
    <property type="match status" value="1"/>
</dbReference>
<dbReference type="EMBL" id="LK996017">
    <property type="protein sequence ID" value="CDX00551.1"/>
    <property type="molecule type" value="Genomic_DNA"/>
</dbReference>
<dbReference type="Gene3D" id="1.10.10.60">
    <property type="entry name" value="Homeodomain-like"/>
    <property type="match status" value="1"/>
</dbReference>
<dbReference type="Gene3D" id="1.10.8.60">
    <property type="match status" value="1"/>
</dbReference>
<dbReference type="InterPro" id="IPR009057">
    <property type="entry name" value="Homeodomain-like_sf"/>
</dbReference>
<dbReference type="PRINTS" id="PR01590">
    <property type="entry name" value="HTHFIS"/>
</dbReference>
<accession>A0A098AY64</accession>
<dbReference type="Pfam" id="PF02954">
    <property type="entry name" value="HTH_8"/>
    <property type="match status" value="1"/>
</dbReference>
<feature type="domain" description="PAS" evidence="7">
    <location>
        <begin position="208"/>
        <end position="279"/>
    </location>
</feature>
<protein>
    <submittedName>
        <fullName evidence="8">Signal-transduction and transcriptional-control protein</fullName>
    </submittedName>
</protein>
<keyword evidence="5" id="KW-0804">Transcription</keyword>
<dbReference type="InterPro" id="IPR029016">
    <property type="entry name" value="GAF-like_dom_sf"/>
</dbReference>
<dbReference type="InterPro" id="IPR058031">
    <property type="entry name" value="AAA_lid_NorR"/>
</dbReference>
<dbReference type="InterPro" id="IPR035965">
    <property type="entry name" value="PAS-like_dom_sf"/>
</dbReference>
<dbReference type="InterPro" id="IPR000014">
    <property type="entry name" value="PAS"/>
</dbReference>
<dbReference type="PATRIC" id="fig|49338.4.peg.712"/>
<evidence type="ECO:0000313" key="8">
    <source>
        <dbReference type="EMBL" id="CDX00551.1"/>
    </source>
</evidence>
<dbReference type="InterPro" id="IPR002197">
    <property type="entry name" value="HTH_Fis"/>
</dbReference>
<dbReference type="SUPFAM" id="SSF46689">
    <property type="entry name" value="Homeodomain-like"/>
    <property type="match status" value="1"/>
</dbReference>
<dbReference type="InterPro" id="IPR003018">
    <property type="entry name" value="GAF"/>
</dbReference>
<dbReference type="PANTHER" id="PTHR32071:SF57">
    <property type="entry name" value="C4-DICARBOXYLATE TRANSPORT TRANSCRIPTIONAL REGULATORY PROTEIN DCTD"/>
    <property type="match status" value="1"/>
</dbReference>
<dbReference type="Gene3D" id="3.30.450.20">
    <property type="entry name" value="PAS domain"/>
    <property type="match status" value="1"/>
</dbReference>
<dbReference type="PROSITE" id="PS50045">
    <property type="entry name" value="SIGMA54_INTERACT_4"/>
    <property type="match status" value="1"/>
</dbReference>
<keyword evidence="1" id="KW-0547">Nucleotide-binding</keyword>
<evidence type="ECO:0000256" key="2">
    <source>
        <dbReference type="ARBA" id="ARBA00022840"/>
    </source>
</evidence>
<dbReference type="PANTHER" id="PTHR32071">
    <property type="entry name" value="TRANSCRIPTIONAL REGULATORY PROTEIN"/>
    <property type="match status" value="1"/>
</dbReference>
<dbReference type="InterPro" id="IPR002078">
    <property type="entry name" value="Sigma_54_int"/>
</dbReference>
<keyword evidence="2" id="KW-0067">ATP-binding</keyword>
<reference evidence="8" key="1">
    <citation type="submission" date="2014-07" db="EMBL/GenBank/DDBJ databases">
        <authorList>
            <person name="Hornung V.Bastian."/>
        </authorList>
    </citation>
    <scope>NUCLEOTIDE SEQUENCE</scope>
    <source>
        <strain evidence="8">PCE-S</strain>
    </source>
</reference>
<dbReference type="SUPFAM" id="SSF52540">
    <property type="entry name" value="P-loop containing nucleoside triphosphate hydrolases"/>
    <property type="match status" value="1"/>
</dbReference>
<dbReference type="CDD" id="cd00009">
    <property type="entry name" value="AAA"/>
    <property type="match status" value="1"/>
</dbReference>
<dbReference type="InterPro" id="IPR003593">
    <property type="entry name" value="AAA+_ATPase"/>
</dbReference>
<organism evidence="8">
    <name type="scientific">Desulfitobacterium hafniense</name>
    <name type="common">Desulfitobacterium frappieri</name>
    <dbReference type="NCBI Taxonomy" id="49338"/>
    <lineage>
        <taxon>Bacteria</taxon>
        <taxon>Bacillati</taxon>
        <taxon>Bacillota</taxon>
        <taxon>Clostridia</taxon>
        <taxon>Eubacteriales</taxon>
        <taxon>Desulfitobacteriaceae</taxon>
        <taxon>Desulfitobacterium</taxon>
    </lineage>
</organism>
<keyword evidence="4" id="KW-0238">DNA-binding</keyword>
<dbReference type="GO" id="GO:0006355">
    <property type="term" value="P:regulation of DNA-templated transcription"/>
    <property type="evidence" value="ECO:0007669"/>
    <property type="project" value="InterPro"/>
</dbReference>
<dbReference type="InterPro" id="IPR027417">
    <property type="entry name" value="P-loop_NTPase"/>
</dbReference>
<keyword evidence="3" id="KW-0805">Transcription regulation</keyword>
<dbReference type="SMART" id="SM00382">
    <property type="entry name" value="AAA"/>
    <property type="match status" value="1"/>
</dbReference>
<dbReference type="InterPro" id="IPR025662">
    <property type="entry name" value="Sigma_54_int_dom_ATP-bd_1"/>
</dbReference>
<dbReference type="PROSITE" id="PS00675">
    <property type="entry name" value="SIGMA54_INTERACT_1"/>
    <property type="match status" value="1"/>
</dbReference>
<dbReference type="Gene3D" id="3.30.450.40">
    <property type="match status" value="1"/>
</dbReference>
<dbReference type="FunFam" id="3.40.50.300:FF:000006">
    <property type="entry name" value="DNA-binding transcriptional regulator NtrC"/>
    <property type="match status" value="1"/>
</dbReference>
<dbReference type="Pfam" id="PF01590">
    <property type="entry name" value="GAF"/>
    <property type="match status" value="1"/>
</dbReference>
<dbReference type="PROSITE" id="PS00688">
    <property type="entry name" value="SIGMA54_INTERACT_3"/>
    <property type="match status" value="1"/>
</dbReference>
<feature type="domain" description="Sigma-54 factor interaction" evidence="6">
    <location>
        <begin position="317"/>
        <end position="547"/>
    </location>
</feature>
<dbReference type="GO" id="GO:0043565">
    <property type="term" value="F:sequence-specific DNA binding"/>
    <property type="evidence" value="ECO:0007669"/>
    <property type="project" value="InterPro"/>
</dbReference>
<evidence type="ECO:0000256" key="1">
    <source>
        <dbReference type="ARBA" id="ARBA00022741"/>
    </source>
</evidence>
<dbReference type="GO" id="GO:0005524">
    <property type="term" value="F:ATP binding"/>
    <property type="evidence" value="ECO:0007669"/>
    <property type="project" value="UniProtKB-KW"/>
</dbReference>
<dbReference type="Pfam" id="PF00158">
    <property type="entry name" value="Sigma54_activat"/>
    <property type="match status" value="1"/>
</dbReference>
<dbReference type="AlphaFoldDB" id="A0A098AY64"/>
<dbReference type="SUPFAM" id="SSF55785">
    <property type="entry name" value="PYP-like sensor domain (PAS domain)"/>
    <property type="match status" value="1"/>
</dbReference>
<dbReference type="PROSITE" id="PS50112">
    <property type="entry name" value="PAS"/>
    <property type="match status" value="1"/>
</dbReference>
<sequence>MNVHWRKFLKGELIENGIAPMIYRSWQRSVSYNVNHTEISQNMILTTSQLRELKDSQEDIIRAAEFVLPHLGKLLQSANYTVLLGEKKGFILEALGDGPFLTKAQKIHLSPGANWREDIKGTNAIGTALTEDCPITVSGCEHFVQENHFMSCWAAPIHDVQGEIVGFIDISGETGNHQEQIIGIAILGAKLIEQNLRTLDIERQLKFYREGAKLAIDLLKEGFISIDRFGVVTNISPSGASLIGRKRNDIIGKPVAEVFSAPKGWMVNNQALDLHLKNQSGHEIASSWRRVADESGEFLGAFGTVQLTEPQTASPVWVGSSPSSRQIMDRVYKAAAAPSSVLIQGESGTGKEIVARMIHDFSSFREGPFVALNCAALPSSLLESELFGYADGAFTGSRRGGQPGKFELAHQGTIFLDEIGDMPLTAQVALLRVLQEKEVTRIGGTKPHKINVRIIAATHKDLKSLVEAKTFRLDLYYRLKVITIELSPLRERLEDIRDLVPYFIQKSCTLNQLTCCGIEDNVYPYLYAYSWPGNVRELENCIESMIAMANSHVLTVDDLPLELRQIPDSKRVESPSLLDQQTKQTILAALAQTQGKIAPAARLLGIGRNTLYRKIKEFDISVF</sequence>
<evidence type="ECO:0000256" key="4">
    <source>
        <dbReference type="ARBA" id="ARBA00023125"/>
    </source>
</evidence>
<dbReference type="RefSeq" id="WP_144677373.1">
    <property type="nucleotide sequence ID" value="NZ_JAYFNZ010000025.1"/>
</dbReference>
<evidence type="ECO:0000256" key="5">
    <source>
        <dbReference type="ARBA" id="ARBA00023163"/>
    </source>
</evidence>
<evidence type="ECO:0000256" key="3">
    <source>
        <dbReference type="ARBA" id="ARBA00023015"/>
    </source>
</evidence>
<evidence type="ECO:0000259" key="7">
    <source>
        <dbReference type="PROSITE" id="PS50112"/>
    </source>
</evidence>
<name>A0A098AY64_DESHA</name>
<dbReference type="Pfam" id="PF25601">
    <property type="entry name" value="AAA_lid_14"/>
    <property type="match status" value="1"/>
</dbReference>
<dbReference type="InterPro" id="IPR025944">
    <property type="entry name" value="Sigma_54_int_dom_CS"/>
</dbReference>
<proteinExistence type="predicted"/>
<dbReference type="CDD" id="cd00130">
    <property type="entry name" value="PAS"/>
    <property type="match status" value="1"/>
</dbReference>